<protein>
    <submittedName>
        <fullName evidence="1">Uncharacterized protein</fullName>
    </submittedName>
</protein>
<comment type="caution">
    <text evidence="1">The sequence shown here is derived from an EMBL/GenBank/DDBJ whole genome shotgun (WGS) entry which is preliminary data.</text>
</comment>
<keyword evidence="2" id="KW-1185">Reference proteome</keyword>
<evidence type="ECO:0000313" key="1">
    <source>
        <dbReference type="EMBL" id="KAK3870168.1"/>
    </source>
</evidence>
<dbReference type="Proteomes" id="UP001286313">
    <property type="component" value="Unassembled WGS sequence"/>
</dbReference>
<dbReference type="AlphaFoldDB" id="A0AAE1FCD1"/>
<evidence type="ECO:0000313" key="2">
    <source>
        <dbReference type="Proteomes" id="UP001286313"/>
    </source>
</evidence>
<proteinExistence type="predicted"/>
<reference evidence="1" key="1">
    <citation type="submission" date="2023-10" db="EMBL/GenBank/DDBJ databases">
        <title>Genome assemblies of two species of porcelain crab, Petrolisthes cinctipes and Petrolisthes manimaculis (Anomura: Porcellanidae).</title>
        <authorList>
            <person name="Angst P."/>
        </authorList>
    </citation>
    <scope>NUCLEOTIDE SEQUENCE</scope>
    <source>
        <strain evidence="1">PB745_01</strain>
        <tissue evidence="1">Gill</tissue>
    </source>
</reference>
<accession>A0AAE1FCD1</accession>
<name>A0AAE1FCD1_PETCI</name>
<dbReference type="EMBL" id="JAWQEG010002709">
    <property type="protein sequence ID" value="KAK3870168.1"/>
    <property type="molecule type" value="Genomic_DNA"/>
</dbReference>
<organism evidence="1 2">
    <name type="scientific">Petrolisthes cinctipes</name>
    <name type="common">Flat porcelain crab</name>
    <dbReference type="NCBI Taxonomy" id="88211"/>
    <lineage>
        <taxon>Eukaryota</taxon>
        <taxon>Metazoa</taxon>
        <taxon>Ecdysozoa</taxon>
        <taxon>Arthropoda</taxon>
        <taxon>Crustacea</taxon>
        <taxon>Multicrustacea</taxon>
        <taxon>Malacostraca</taxon>
        <taxon>Eumalacostraca</taxon>
        <taxon>Eucarida</taxon>
        <taxon>Decapoda</taxon>
        <taxon>Pleocyemata</taxon>
        <taxon>Anomura</taxon>
        <taxon>Galatheoidea</taxon>
        <taxon>Porcellanidae</taxon>
        <taxon>Petrolisthes</taxon>
    </lineage>
</organism>
<sequence length="287" mass="31362">MTGDDGVQYLQYRAKPLSHLPVSPSKVSLTATLDTIASFLDSRFLNPGEASTTDRVDGLLGLCLSAEDFVCWDPIDKPLDLPGMLSQVQEQPKAVSSRRLVPPSFPIRLGSGLAPPGLRKCFWRPTGEKRVMPNQVMEPDAKLLAAVMAARQDLFHLLSLKATSSLLKKLAETRLSAARELPEVSRRGVARAAPTSASLFDQAATEQVLASQPPVVHVSAPVTAPARMRPIDLHQPRRPRPAIRYITAPTAPQPQTTQPTRQCEAGGADAFGADWNRWNFIYIFPLQ</sequence>
<gene>
    <name evidence="1" type="ORF">Pcinc_024570</name>
</gene>